<sequence>MGDLTFKLDGKDVFKTPQHNIKAAAALLRTIEPLLQVSPELTPQINQSKAHIRAVAVLQMHATQSTPSKAIYQERDSVAYREYEDERHRCGYVNYEHDSRRQPPRDDQYHDRRGKGRHEDRSRREAGREQEWTSATDDYDDEAGIRAFTRELQTVSWPVCFNLVGINKYDDKTDPRDWLHVYSTAIRALSGDSFVIANYLHVCLAPGARTWLTNLPDNSISSCADLYRQFIANFQATFDRPGNH</sequence>
<feature type="compositionally biased region" description="Basic and acidic residues" evidence="1">
    <location>
        <begin position="93"/>
        <end position="131"/>
    </location>
</feature>
<organism evidence="2 3">
    <name type="scientific">Eleusine coracana subsp. coracana</name>
    <dbReference type="NCBI Taxonomy" id="191504"/>
    <lineage>
        <taxon>Eukaryota</taxon>
        <taxon>Viridiplantae</taxon>
        <taxon>Streptophyta</taxon>
        <taxon>Embryophyta</taxon>
        <taxon>Tracheophyta</taxon>
        <taxon>Spermatophyta</taxon>
        <taxon>Magnoliopsida</taxon>
        <taxon>Liliopsida</taxon>
        <taxon>Poales</taxon>
        <taxon>Poaceae</taxon>
        <taxon>PACMAD clade</taxon>
        <taxon>Chloridoideae</taxon>
        <taxon>Cynodonteae</taxon>
        <taxon>Eleusininae</taxon>
        <taxon>Eleusine</taxon>
    </lineage>
</organism>
<gene>
    <name evidence="2" type="primary">gb23671</name>
    <name evidence="2" type="ORF">PR202_gb23671</name>
</gene>
<keyword evidence="3" id="KW-1185">Reference proteome</keyword>
<feature type="region of interest" description="Disordered" evidence="1">
    <location>
        <begin position="93"/>
        <end position="136"/>
    </location>
</feature>
<dbReference type="EMBL" id="BQKI01000086">
    <property type="protein sequence ID" value="GJN34954.1"/>
    <property type="molecule type" value="Genomic_DNA"/>
</dbReference>
<proteinExistence type="predicted"/>
<evidence type="ECO:0000256" key="1">
    <source>
        <dbReference type="SAM" id="MobiDB-lite"/>
    </source>
</evidence>
<dbReference type="Proteomes" id="UP001054889">
    <property type="component" value="Unassembled WGS sequence"/>
</dbReference>
<dbReference type="AlphaFoldDB" id="A0AAV5FJI3"/>
<protein>
    <submittedName>
        <fullName evidence="2">Uncharacterized protein</fullName>
    </submittedName>
</protein>
<evidence type="ECO:0000313" key="2">
    <source>
        <dbReference type="EMBL" id="GJN34954.1"/>
    </source>
</evidence>
<comment type="caution">
    <text evidence="2">The sequence shown here is derived from an EMBL/GenBank/DDBJ whole genome shotgun (WGS) entry which is preliminary data.</text>
</comment>
<name>A0AAV5FJI3_ELECO</name>
<evidence type="ECO:0000313" key="3">
    <source>
        <dbReference type="Proteomes" id="UP001054889"/>
    </source>
</evidence>
<reference evidence="2" key="2">
    <citation type="submission" date="2021-12" db="EMBL/GenBank/DDBJ databases">
        <title>Resequencing data analysis of finger millet.</title>
        <authorList>
            <person name="Hatakeyama M."/>
            <person name="Aluri S."/>
            <person name="Balachadran M.T."/>
            <person name="Sivarajan S.R."/>
            <person name="Poveda L."/>
            <person name="Shimizu-Inatsugi R."/>
            <person name="Schlapbach R."/>
            <person name="Sreeman S.M."/>
            <person name="Shimizu K.K."/>
        </authorList>
    </citation>
    <scope>NUCLEOTIDE SEQUENCE</scope>
</reference>
<accession>A0AAV5FJI3</accession>
<reference evidence="2" key="1">
    <citation type="journal article" date="2018" name="DNA Res.">
        <title>Multiple hybrid de novo genome assembly of finger millet, an orphan allotetraploid crop.</title>
        <authorList>
            <person name="Hatakeyama M."/>
            <person name="Aluri S."/>
            <person name="Balachadran M.T."/>
            <person name="Sivarajan S.R."/>
            <person name="Patrignani A."/>
            <person name="Gruter S."/>
            <person name="Poveda L."/>
            <person name="Shimizu-Inatsugi R."/>
            <person name="Baeten J."/>
            <person name="Francoijs K.J."/>
            <person name="Nataraja K.N."/>
            <person name="Reddy Y.A.N."/>
            <person name="Phadnis S."/>
            <person name="Ravikumar R.L."/>
            <person name="Schlapbach R."/>
            <person name="Sreeman S.M."/>
            <person name="Shimizu K.K."/>
        </authorList>
    </citation>
    <scope>NUCLEOTIDE SEQUENCE</scope>
</reference>